<dbReference type="GO" id="GO:0005524">
    <property type="term" value="F:ATP binding"/>
    <property type="evidence" value="ECO:0007669"/>
    <property type="project" value="InterPro"/>
</dbReference>
<dbReference type="NCBIfam" id="NF004041">
    <property type="entry name" value="PRK05541.1"/>
    <property type="match status" value="1"/>
</dbReference>
<dbReference type="InterPro" id="IPR050512">
    <property type="entry name" value="Sulf_AdTrans/APS_kinase"/>
</dbReference>
<organism evidence="3">
    <name type="scientific">Roseburia intestinalis</name>
    <dbReference type="NCBI Taxonomy" id="166486"/>
    <lineage>
        <taxon>Bacteria</taxon>
        <taxon>Bacillati</taxon>
        <taxon>Bacillota</taxon>
        <taxon>Clostridia</taxon>
        <taxon>Lachnospirales</taxon>
        <taxon>Lachnospiraceae</taxon>
        <taxon>Roseburia</taxon>
    </lineage>
</organism>
<proteinExistence type="predicted"/>
<dbReference type="RefSeq" id="WP_173885742.1">
    <property type="nucleotide sequence ID" value="NZ_CACRUM010000066.1"/>
</dbReference>
<dbReference type="CDD" id="cd02027">
    <property type="entry name" value="APSK"/>
    <property type="match status" value="1"/>
</dbReference>
<dbReference type="SUPFAM" id="SSF52540">
    <property type="entry name" value="P-loop containing nucleoside triphosphate hydrolases"/>
    <property type="match status" value="1"/>
</dbReference>
<dbReference type="CDD" id="cd02440">
    <property type="entry name" value="AdoMet_MTases"/>
    <property type="match status" value="1"/>
</dbReference>
<evidence type="ECO:0000259" key="2">
    <source>
        <dbReference type="Pfam" id="PF01583"/>
    </source>
</evidence>
<dbReference type="InterPro" id="IPR059117">
    <property type="entry name" value="APS_kinase_dom"/>
</dbReference>
<accession>A0A6N3DIR0</accession>
<dbReference type="EC" id="2.7.1.25" evidence="3"/>
<dbReference type="Pfam" id="PF01583">
    <property type="entry name" value="APS_kinase"/>
    <property type="match status" value="1"/>
</dbReference>
<dbReference type="SUPFAM" id="SSF53335">
    <property type="entry name" value="S-adenosyl-L-methionine-dependent methyltransferases"/>
    <property type="match status" value="1"/>
</dbReference>
<feature type="domain" description="APS kinase" evidence="2">
    <location>
        <begin position="4"/>
        <end position="151"/>
    </location>
</feature>
<dbReference type="GO" id="GO:0005737">
    <property type="term" value="C:cytoplasm"/>
    <property type="evidence" value="ECO:0007669"/>
    <property type="project" value="TreeGrafter"/>
</dbReference>
<protein>
    <submittedName>
        <fullName evidence="3">Putative adenylyl-sulfate kinase</fullName>
        <ecNumber evidence="3">2.7.1.25</ecNumber>
    </submittedName>
</protein>
<evidence type="ECO:0000313" key="3">
    <source>
        <dbReference type="EMBL" id="VYU29146.1"/>
    </source>
</evidence>
<dbReference type="GO" id="GO:0004781">
    <property type="term" value="F:sulfate adenylyltransferase (ATP) activity"/>
    <property type="evidence" value="ECO:0007669"/>
    <property type="project" value="TreeGrafter"/>
</dbReference>
<dbReference type="GO" id="GO:0010134">
    <property type="term" value="P:sulfate assimilation via adenylyl sulfate reduction"/>
    <property type="evidence" value="ECO:0007669"/>
    <property type="project" value="TreeGrafter"/>
</dbReference>
<dbReference type="EMBL" id="CACRUM010000066">
    <property type="protein sequence ID" value="VYU29146.1"/>
    <property type="molecule type" value="Genomic_DNA"/>
</dbReference>
<dbReference type="Pfam" id="PF13489">
    <property type="entry name" value="Methyltransf_23"/>
    <property type="match status" value="1"/>
</dbReference>
<keyword evidence="1 3" id="KW-0808">Transferase</keyword>
<name>A0A6N3DIR0_9FIRM</name>
<dbReference type="PANTHER" id="PTHR42700">
    <property type="entry name" value="SULFATE ADENYLYLTRANSFERASE"/>
    <property type="match status" value="1"/>
</dbReference>
<evidence type="ECO:0000256" key="1">
    <source>
        <dbReference type="ARBA" id="ARBA00022679"/>
    </source>
</evidence>
<dbReference type="InterPro" id="IPR029063">
    <property type="entry name" value="SAM-dependent_MTases_sf"/>
</dbReference>
<dbReference type="InterPro" id="IPR027417">
    <property type="entry name" value="P-loop_NTPase"/>
</dbReference>
<keyword evidence="3" id="KW-0418">Kinase</keyword>
<reference evidence="3" key="1">
    <citation type="submission" date="2019-11" db="EMBL/GenBank/DDBJ databases">
        <authorList>
            <person name="Feng L."/>
        </authorList>
    </citation>
    <scope>NUCLEOTIDE SEQUENCE</scope>
    <source>
        <strain evidence="3">RintestinalisLFYP67</strain>
    </source>
</reference>
<gene>
    <name evidence="3" type="primary">cysC</name>
    <name evidence="3" type="ORF">RILFYP67_01528</name>
</gene>
<dbReference type="PANTHER" id="PTHR42700:SF1">
    <property type="entry name" value="SULFATE ADENYLYLTRANSFERASE"/>
    <property type="match status" value="1"/>
</dbReference>
<dbReference type="GO" id="GO:0004020">
    <property type="term" value="F:adenylylsulfate kinase activity"/>
    <property type="evidence" value="ECO:0007669"/>
    <property type="project" value="UniProtKB-EC"/>
</dbReference>
<dbReference type="AlphaFoldDB" id="A0A6N3DIR0"/>
<sequence>MEKGTLYWITGLSGSGKTTIGTALYYRLKNEQDNLVILDGDILKKLVGDSLGYSKEDRKKRAYYYSNLCKTLTDQGISVIICTIAMYDEVRDWNRKHIEQYIEIFLKVEKSVLIARDRKGLYSGQTAGKVKEVVGMDMEVEFPKNPDIVIQNNGTKSVEECVEEIVAYKVRVHDSFNRDVAYWNDFYKNGIKDIQQPSDFAKFVLPYMKVERKLMDIGCGNGRDSIYFAANGIQVTGVDASETAINQLQSYDIENGLFVCDDFVTCKALYQVQYDYFYSRWTIHAISERQEDELLHNVADSLKTGGLFFVEVRSTKDELYGKGEEVAINAFVYNDHFRRFIDRQVFLEKLEKLNFEIVYAEEKNGFSKTKKSDPTLIRIIAKKR</sequence>
<dbReference type="Gene3D" id="3.40.50.150">
    <property type="entry name" value="Vaccinia Virus protein VP39"/>
    <property type="match status" value="1"/>
</dbReference>
<dbReference type="GO" id="GO:0019379">
    <property type="term" value="P:sulfate assimilation, phosphoadenylyl sulfate reduction by phosphoadenylyl-sulfate reductase (thioredoxin)"/>
    <property type="evidence" value="ECO:0007669"/>
    <property type="project" value="TreeGrafter"/>
</dbReference>
<dbReference type="Gene3D" id="3.40.50.300">
    <property type="entry name" value="P-loop containing nucleotide triphosphate hydrolases"/>
    <property type="match status" value="1"/>
</dbReference>